<feature type="domain" description="C1q" evidence="2">
    <location>
        <begin position="166"/>
        <end position="255"/>
    </location>
</feature>
<evidence type="ECO:0000256" key="1">
    <source>
        <dbReference type="SAM" id="Coils"/>
    </source>
</evidence>
<feature type="coiled-coil region" evidence="1">
    <location>
        <begin position="113"/>
        <end position="140"/>
    </location>
</feature>
<dbReference type="InterPro" id="IPR008983">
    <property type="entry name" value="Tumour_necrosis_fac-like_dom"/>
</dbReference>
<sequence length="255" mass="28425">MTALMVYVVRLRRQKHVLANTCEDDKCITAIDIPLITKLNAPLKAELDISILTEQLKELITDEVKQAVSVAMKDLAEGIVDKNTQSALENLQLVNNQTISTFLKEMKDVTVRKSDLSTVEEKLKGEIKQMKEQQKLTELKLSSVKSDVTRSTERVSLLALSQQTSSMTGIIKFNDVKFSIGFNNLATFTNTGKIICEKSGLYMITVSIISSTTSTEFKIVLNGIMITRNRFVDGGQWHTGTTALVLQLHVGDKVW</sequence>
<feature type="non-terminal residue" evidence="3">
    <location>
        <position position="1"/>
    </location>
</feature>
<dbReference type="OrthoDB" id="6186605at2759"/>
<dbReference type="Proteomes" id="UP000596742">
    <property type="component" value="Unassembled WGS sequence"/>
</dbReference>
<reference evidence="3" key="1">
    <citation type="submission" date="2018-11" db="EMBL/GenBank/DDBJ databases">
        <authorList>
            <person name="Alioto T."/>
            <person name="Alioto T."/>
        </authorList>
    </citation>
    <scope>NUCLEOTIDE SEQUENCE</scope>
</reference>
<dbReference type="EMBL" id="UYJE01009036">
    <property type="protein sequence ID" value="VDI69474.1"/>
    <property type="molecule type" value="Genomic_DNA"/>
</dbReference>
<accession>A0A8B6GVM0</accession>
<organism evidence="3 4">
    <name type="scientific">Mytilus galloprovincialis</name>
    <name type="common">Mediterranean mussel</name>
    <dbReference type="NCBI Taxonomy" id="29158"/>
    <lineage>
        <taxon>Eukaryota</taxon>
        <taxon>Metazoa</taxon>
        <taxon>Spiralia</taxon>
        <taxon>Lophotrochozoa</taxon>
        <taxon>Mollusca</taxon>
        <taxon>Bivalvia</taxon>
        <taxon>Autobranchia</taxon>
        <taxon>Pteriomorphia</taxon>
        <taxon>Mytilida</taxon>
        <taxon>Mytiloidea</taxon>
        <taxon>Mytilidae</taxon>
        <taxon>Mytilinae</taxon>
        <taxon>Mytilus</taxon>
    </lineage>
</organism>
<comment type="caution">
    <text evidence="3">The sequence shown here is derived from an EMBL/GenBank/DDBJ whole genome shotgun (WGS) entry which is preliminary data.</text>
</comment>
<dbReference type="Gene3D" id="2.60.120.40">
    <property type="match status" value="1"/>
</dbReference>
<evidence type="ECO:0000259" key="2">
    <source>
        <dbReference type="Pfam" id="PF00386"/>
    </source>
</evidence>
<protein>
    <recommendedName>
        <fullName evidence="2">C1q domain-containing protein</fullName>
    </recommendedName>
</protein>
<keyword evidence="1" id="KW-0175">Coiled coil</keyword>
<dbReference type="Pfam" id="PF00386">
    <property type="entry name" value="C1q"/>
    <property type="match status" value="1"/>
</dbReference>
<dbReference type="AlphaFoldDB" id="A0A8B6GVM0"/>
<evidence type="ECO:0000313" key="4">
    <source>
        <dbReference type="Proteomes" id="UP000596742"/>
    </source>
</evidence>
<dbReference type="SUPFAM" id="SSF49842">
    <property type="entry name" value="TNF-like"/>
    <property type="match status" value="1"/>
</dbReference>
<dbReference type="InterPro" id="IPR001073">
    <property type="entry name" value="C1q_dom"/>
</dbReference>
<proteinExistence type="predicted"/>
<evidence type="ECO:0000313" key="3">
    <source>
        <dbReference type="EMBL" id="VDI69474.1"/>
    </source>
</evidence>
<name>A0A8B6GVM0_MYTGA</name>
<gene>
    <name evidence="3" type="ORF">MGAL_10B027867</name>
</gene>
<keyword evidence="4" id="KW-1185">Reference proteome</keyword>